<evidence type="ECO:0000259" key="4">
    <source>
        <dbReference type="SMART" id="SM00479"/>
    </source>
</evidence>
<dbReference type="EMBL" id="FOJN01000016">
    <property type="protein sequence ID" value="SFA60893.1"/>
    <property type="molecule type" value="Genomic_DNA"/>
</dbReference>
<sequence length="192" mass="21191">MSPTAPLVFLDTETTGLHPDRRIWELAMIRVTEKTERTVSVFVADVDLAQADLKALQLGRFHDRHPNHRPTTGPNPEPLPSGVWSLQEATVAQKVEAWTRGATIVGAVPSFDTEGLAAMLRRHGLCPSWHHRLVCVESMALPHVGWGTDGRPMGLAALAEKLDIEHEDADLHTALADAQLAQRIFEHLVVTR</sequence>
<keyword evidence="2" id="KW-0378">Hydrolase</keyword>
<dbReference type="InterPro" id="IPR036397">
    <property type="entry name" value="RNaseH_sf"/>
</dbReference>
<feature type="domain" description="Exonuclease" evidence="4">
    <location>
        <begin position="6"/>
        <end position="192"/>
    </location>
</feature>
<proteinExistence type="predicted"/>
<evidence type="ECO:0000256" key="2">
    <source>
        <dbReference type="ARBA" id="ARBA00022801"/>
    </source>
</evidence>
<evidence type="ECO:0000313" key="5">
    <source>
        <dbReference type="EMBL" id="SFA60893.1"/>
    </source>
</evidence>
<dbReference type="Pfam" id="PF00929">
    <property type="entry name" value="RNase_T"/>
    <property type="match status" value="1"/>
</dbReference>
<evidence type="ECO:0000313" key="6">
    <source>
        <dbReference type="Proteomes" id="UP000182054"/>
    </source>
</evidence>
<reference evidence="5 6" key="1">
    <citation type="submission" date="2016-10" db="EMBL/GenBank/DDBJ databases">
        <authorList>
            <person name="de Groot N.N."/>
        </authorList>
    </citation>
    <scope>NUCLEOTIDE SEQUENCE [LARGE SCALE GENOMIC DNA]</scope>
    <source>
        <strain evidence="5 6">DSM 44908</strain>
    </source>
</reference>
<dbReference type="InterPro" id="IPR013520">
    <property type="entry name" value="Ribonucl_H"/>
</dbReference>
<gene>
    <name evidence="5" type="ORF">SAMN05444374_11656</name>
</gene>
<organism evidence="5 6">
    <name type="scientific">Rhodococcoides kroppenstedtii</name>
    <dbReference type="NCBI Taxonomy" id="293050"/>
    <lineage>
        <taxon>Bacteria</taxon>
        <taxon>Bacillati</taxon>
        <taxon>Actinomycetota</taxon>
        <taxon>Actinomycetes</taxon>
        <taxon>Mycobacteriales</taxon>
        <taxon>Nocardiaceae</taxon>
        <taxon>Rhodococcoides</taxon>
    </lineage>
</organism>
<evidence type="ECO:0000256" key="1">
    <source>
        <dbReference type="ARBA" id="ARBA00022722"/>
    </source>
</evidence>
<dbReference type="PANTHER" id="PTHR30231:SF4">
    <property type="entry name" value="PROTEIN NEN2"/>
    <property type="match status" value="1"/>
</dbReference>
<dbReference type="RefSeq" id="WP_068361661.1">
    <property type="nucleotide sequence ID" value="NZ_FOJN01000016.1"/>
</dbReference>
<dbReference type="Gene3D" id="3.30.420.10">
    <property type="entry name" value="Ribonuclease H-like superfamily/Ribonuclease H"/>
    <property type="match status" value="1"/>
</dbReference>
<protein>
    <submittedName>
        <fullName evidence="5">Exonuclease</fullName>
    </submittedName>
</protein>
<dbReference type="GO" id="GO:0003676">
    <property type="term" value="F:nucleic acid binding"/>
    <property type="evidence" value="ECO:0007669"/>
    <property type="project" value="InterPro"/>
</dbReference>
<dbReference type="SMART" id="SM00479">
    <property type="entry name" value="EXOIII"/>
    <property type="match status" value="1"/>
</dbReference>
<evidence type="ECO:0000256" key="3">
    <source>
        <dbReference type="ARBA" id="ARBA00022839"/>
    </source>
</evidence>
<name>A0A1I0UAI3_9NOCA</name>
<dbReference type="AlphaFoldDB" id="A0A1I0UAI3"/>
<dbReference type="InterPro" id="IPR012337">
    <property type="entry name" value="RNaseH-like_sf"/>
</dbReference>
<keyword evidence="3 5" id="KW-0269">Exonuclease</keyword>
<dbReference type="GeneID" id="85487315"/>
<dbReference type="GO" id="GO:0008408">
    <property type="term" value="F:3'-5' exonuclease activity"/>
    <property type="evidence" value="ECO:0007669"/>
    <property type="project" value="TreeGrafter"/>
</dbReference>
<dbReference type="Proteomes" id="UP000182054">
    <property type="component" value="Unassembled WGS sequence"/>
</dbReference>
<dbReference type="SUPFAM" id="SSF53098">
    <property type="entry name" value="Ribonuclease H-like"/>
    <property type="match status" value="1"/>
</dbReference>
<keyword evidence="1" id="KW-0540">Nuclease</keyword>
<dbReference type="PANTHER" id="PTHR30231">
    <property type="entry name" value="DNA POLYMERASE III SUBUNIT EPSILON"/>
    <property type="match status" value="1"/>
</dbReference>
<accession>A0A1I0UAI3</accession>